<evidence type="ECO:0000256" key="4">
    <source>
        <dbReference type="ARBA" id="ARBA00017435"/>
    </source>
</evidence>
<dbReference type="GO" id="GO:0006508">
    <property type="term" value="P:proteolysis"/>
    <property type="evidence" value="ECO:0007669"/>
    <property type="project" value="InterPro"/>
</dbReference>
<accession>A0A4V1N318</accession>
<comment type="similarity">
    <text evidence="3">Belongs to the peptidase M28 family.</text>
</comment>
<evidence type="ECO:0000256" key="5">
    <source>
        <dbReference type="ARBA" id="ARBA00022554"/>
    </source>
</evidence>
<dbReference type="Pfam" id="PF04389">
    <property type="entry name" value="Peptidase_M28"/>
    <property type="match status" value="1"/>
</dbReference>
<dbReference type="AlphaFoldDB" id="A0A4V1N318"/>
<dbReference type="OrthoDB" id="9778250at2"/>
<evidence type="ECO:0000313" key="12">
    <source>
        <dbReference type="Proteomes" id="UP000289857"/>
    </source>
</evidence>
<comment type="caution">
    <text evidence="11">The sequence shown here is derived from an EMBL/GenBank/DDBJ whole genome shotgun (WGS) entry which is preliminary data.</text>
</comment>
<name>A0A4V1N318_9FLAO</name>
<dbReference type="PANTHER" id="PTHR12147">
    <property type="entry name" value="METALLOPEPTIDASE M28 FAMILY MEMBER"/>
    <property type="match status" value="1"/>
</dbReference>
<comment type="subcellular location">
    <subcellularLocation>
        <location evidence="2">Vacuole membrane</location>
        <topology evidence="2">Multi-pass membrane protein</topology>
    </subcellularLocation>
</comment>
<feature type="transmembrane region" description="Helical" evidence="9">
    <location>
        <begin position="434"/>
        <end position="451"/>
    </location>
</feature>
<protein>
    <recommendedName>
        <fullName evidence="4">Vacuolar membrane protease</fullName>
    </recommendedName>
    <alternativeName>
        <fullName evidence="8">FXNA-related family protease 1</fullName>
    </alternativeName>
</protein>
<keyword evidence="7" id="KW-0325">Glycoprotein</keyword>
<dbReference type="GO" id="GO:0005774">
    <property type="term" value="C:vacuolar membrane"/>
    <property type="evidence" value="ECO:0007669"/>
    <property type="project" value="UniProtKB-SubCell"/>
</dbReference>
<evidence type="ECO:0000256" key="1">
    <source>
        <dbReference type="ARBA" id="ARBA00003273"/>
    </source>
</evidence>
<feature type="transmembrane region" description="Helical" evidence="9">
    <location>
        <begin position="457"/>
        <end position="475"/>
    </location>
</feature>
<dbReference type="PANTHER" id="PTHR12147:SF58">
    <property type="entry name" value="VACUOLAR MEMBRANE PROTEASE"/>
    <property type="match status" value="1"/>
</dbReference>
<evidence type="ECO:0000256" key="7">
    <source>
        <dbReference type="ARBA" id="ARBA00023180"/>
    </source>
</evidence>
<evidence type="ECO:0000256" key="3">
    <source>
        <dbReference type="ARBA" id="ARBA00010918"/>
    </source>
</evidence>
<feature type="transmembrane region" description="Helical" evidence="9">
    <location>
        <begin position="482"/>
        <end position="504"/>
    </location>
</feature>
<dbReference type="InterPro" id="IPR007484">
    <property type="entry name" value="Peptidase_M28"/>
</dbReference>
<keyword evidence="9" id="KW-0472">Membrane</keyword>
<reference evidence="12" key="1">
    <citation type="submission" date="2019-01" db="EMBL/GenBank/DDBJ databases">
        <title>Cytophagaceae bacterium strain CAR-16.</title>
        <authorList>
            <person name="Chen W.-M."/>
        </authorList>
    </citation>
    <scope>NUCLEOTIDE SEQUENCE [LARGE SCALE GENOMIC DNA]</scope>
    <source>
        <strain evidence="12">WWJ-16</strain>
    </source>
</reference>
<dbReference type="Proteomes" id="UP000289857">
    <property type="component" value="Unassembled WGS sequence"/>
</dbReference>
<evidence type="ECO:0000256" key="2">
    <source>
        <dbReference type="ARBA" id="ARBA00004128"/>
    </source>
</evidence>
<keyword evidence="11" id="KW-0378">Hydrolase</keyword>
<feature type="domain" description="Peptidase M28" evidence="10">
    <location>
        <begin position="102"/>
        <end position="292"/>
    </location>
</feature>
<keyword evidence="6 9" id="KW-1133">Transmembrane helix</keyword>
<dbReference type="EMBL" id="SBKN01000001">
    <property type="protein sequence ID" value="RXR24450.1"/>
    <property type="molecule type" value="Genomic_DNA"/>
</dbReference>
<evidence type="ECO:0000256" key="9">
    <source>
        <dbReference type="SAM" id="Phobius"/>
    </source>
</evidence>
<keyword evidence="5" id="KW-0926">Vacuole</keyword>
<keyword evidence="9" id="KW-0812">Transmembrane</keyword>
<sequence>MKKNYTNLYESLFLIGVVSLLFYLMMPQTYDAQEPAPLAEFSTQRALEKVKIMAKHPHYVGSPDHQRIQNYLMRELKDLGLEPTIQSGFTMTEKGTLVKSSNILARIKGTQSSKALLLLSHYDSAPHTKSHGASDDASGVATILEGVRAFLHTKTTHKNDIIIVFTDAEELGLNGAALFVTQHHWAKDIGLALNFEARGSSGPGYMLMETNQGNQKMVHAFSNGNVPYPVSNSLMYSIYKMLPNDTDLTVFREEGKIQGYNFAFIDSHYNYHTEQDYFENLAPTSLAHQGSYLMPLLHHFANADLSNLNSTNDSVYFNIPFGFIHYPFEWIWPMLILVAALLFTFTFIGLGKHVLRIDAVLKGFLPLFGALITTIIIGVVGWWILKLIYPDYTTILQGFTYNGHDYIYAFVAVALGICFLFYQKETSRFTEMNRLFAAIFLWLLINISIALQLKGAAFLILPVLGSVLMLGVFVITQQSKRFWNLLMAVPALLIIVPFITMFPVGLGLKMIPGSMALTVLTFSLLLPILGSFTHKKTWATLCFLIGVSFLVKAHFEAPFTNATAKPNSLLYVLDANHHKAYWTTYDERLDAWNTPFLGPKPKPADALNQNQLYSKYGTAFRWMNSAPVKALPQPEIVFEKDTLRGNRHYYQIRITPKRKVNRYDIFIKNNIILQHLKANGVTALAHGNKIGGGTSNKILSYYLTENEPLVFSFDVPANQKPQLELMESSFDLLENPLFSVPYRPKNQMPTPFVLNDAIVVLKKIAPTPSVQQAH</sequence>
<evidence type="ECO:0000256" key="6">
    <source>
        <dbReference type="ARBA" id="ARBA00022989"/>
    </source>
</evidence>
<dbReference type="RefSeq" id="WP_129460426.1">
    <property type="nucleotide sequence ID" value="NZ_SBKN01000001.1"/>
</dbReference>
<gene>
    <name evidence="11" type="ORF">EQG61_03100</name>
</gene>
<proteinExistence type="inferred from homology"/>
<comment type="function">
    <text evidence="1">May be involved in vacuolar sorting and osmoregulation.</text>
</comment>
<feature type="transmembrane region" description="Helical" evidence="9">
    <location>
        <begin position="330"/>
        <end position="351"/>
    </location>
</feature>
<dbReference type="GO" id="GO:0008235">
    <property type="term" value="F:metalloexopeptidase activity"/>
    <property type="evidence" value="ECO:0007669"/>
    <property type="project" value="InterPro"/>
</dbReference>
<dbReference type="InterPro" id="IPR045175">
    <property type="entry name" value="M28_fam"/>
</dbReference>
<feature type="transmembrane region" description="Helical" evidence="9">
    <location>
        <begin position="405"/>
        <end position="422"/>
    </location>
</feature>
<dbReference type="Gene3D" id="3.40.630.10">
    <property type="entry name" value="Zn peptidases"/>
    <property type="match status" value="1"/>
</dbReference>
<feature type="transmembrane region" description="Helical" evidence="9">
    <location>
        <begin position="510"/>
        <end position="530"/>
    </location>
</feature>
<evidence type="ECO:0000256" key="8">
    <source>
        <dbReference type="ARBA" id="ARBA00031512"/>
    </source>
</evidence>
<organism evidence="11 12">
    <name type="scientific">Flavobacterium stagni</name>
    <dbReference type="NCBI Taxonomy" id="2506421"/>
    <lineage>
        <taxon>Bacteria</taxon>
        <taxon>Pseudomonadati</taxon>
        <taxon>Bacteroidota</taxon>
        <taxon>Flavobacteriia</taxon>
        <taxon>Flavobacteriales</taxon>
        <taxon>Flavobacteriaceae</taxon>
        <taxon>Flavobacterium</taxon>
    </lineage>
</organism>
<evidence type="ECO:0000259" key="10">
    <source>
        <dbReference type="Pfam" id="PF04389"/>
    </source>
</evidence>
<feature type="transmembrane region" description="Helical" evidence="9">
    <location>
        <begin position="363"/>
        <end position="385"/>
    </location>
</feature>
<dbReference type="SUPFAM" id="SSF53187">
    <property type="entry name" value="Zn-dependent exopeptidases"/>
    <property type="match status" value="1"/>
</dbReference>
<feature type="transmembrane region" description="Helical" evidence="9">
    <location>
        <begin position="7"/>
        <end position="26"/>
    </location>
</feature>
<keyword evidence="12" id="KW-1185">Reference proteome</keyword>
<evidence type="ECO:0000313" key="11">
    <source>
        <dbReference type="EMBL" id="RXR24450.1"/>
    </source>
</evidence>